<keyword evidence="1" id="KW-0472">Membrane</keyword>
<evidence type="ECO:0000313" key="2">
    <source>
        <dbReference type="EMBL" id="KAH7176864.1"/>
    </source>
</evidence>
<organism evidence="2 3">
    <name type="scientific">Dactylonectria macrodidyma</name>
    <dbReference type="NCBI Taxonomy" id="307937"/>
    <lineage>
        <taxon>Eukaryota</taxon>
        <taxon>Fungi</taxon>
        <taxon>Dikarya</taxon>
        <taxon>Ascomycota</taxon>
        <taxon>Pezizomycotina</taxon>
        <taxon>Sordariomycetes</taxon>
        <taxon>Hypocreomycetidae</taxon>
        <taxon>Hypocreales</taxon>
        <taxon>Nectriaceae</taxon>
        <taxon>Dactylonectria</taxon>
    </lineage>
</organism>
<feature type="transmembrane region" description="Helical" evidence="1">
    <location>
        <begin position="43"/>
        <end position="62"/>
    </location>
</feature>
<dbReference type="AlphaFoldDB" id="A0A9P9JP69"/>
<protein>
    <submittedName>
        <fullName evidence="2">Uncharacterized protein</fullName>
    </submittedName>
</protein>
<sequence>MDGCQFVGNQDINGAVICTGIYFQWFATIFAKQLVRSETVSMRYVNALFQLAMLVALIYQTVEQFSTLYAAEAFIILTFGYGAVSTSAFGLDENSDSGFDPKHNNMTDTTPLGVIARLLIFSGFDGYIL</sequence>
<accession>A0A9P9JP69</accession>
<evidence type="ECO:0000313" key="3">
    <source>
        <dbReference type="Proteomes" id="UP000738349"/>
    </source>
</evidence>
<reference evidence="2" key="1">
    <citation type="journal article" date="2021" name="Nat. Commun.">
        <title>Genetic determinants of endophytism in the Arabidopsis root mycobiome.</title>
        <authorList>
            <person name="Mesny F."/>
            <person name="Miyauchi S."/>
            <person name="Thiergart T."/>
            <person name="Pickel B."/>
            <person name="Atanasova L."/>
            <person name="Karlsson M."/>
            <person name="Huettel B."/>
            <person name="Barry K.W."/>
            <person name="Haridas S."/>
            <person name="Chen C."/>
            <person name="Bauer D."/>
            <person name="Andreopoulos W."/>
            <person name="Pangilinan J."/>
            <person name="LaButti K."/>
            <person name="Riley R."/>
            <person name="Lipzen A."/>
            <person name="Clum A."/>
            <person name="Drula E."/>
            <person name="Henrissat B."/>
            <person name="Kohler A."/>
            <person name="Grigoriev I.V."/>
            <person name="Martin F.M."/>
            <person name="Hacquard S."/>
        </authorList>
    </citation>
    <scope>NUCLEOTIDE SEQUENCE</scope>
    <source>
        <strain evidence="2">MPI-CAGE-AT-0147</strain>
    </source>
</reference>
<keyword evidence="1" id="KW-0812">Transmembrane</keyword>
<evidence type="ECO:0000256" key="1">
    <source>
        <dbReference type="SAM" id="Phobius"/>
    </source>
</evidence>
<proteinExistence type="predicted"/>
<feature type="transmembrane region" description="Helical" evidence="1">
    <location>
        <begin position="12"/>
        <end position="31"/>
    </location>
</feature>
<comment type="caution">
    <text evidence="2">The sequence shown here is derived from an EMBL/GenBank/DDBJ whole genome shotgun (WGS) entry which is preliminary data.</text>
</comment>
<dbReference type="EMBL" id="JAGMUV010000001">
    <property type="protein sequence ID" value="KAH7176864.1"/>
    <property type="molecule type" value="Genomic_DNA"/>
</dbReference>
<keyword evidence="1" id="KW-1133">Transmembrane helix</keyword>
<gene>
    <name evidence="2" type="ORF">EDB81DRAFT_875654</name>
</gene>
<dbReference type="OrthoDB" id="3945378at2759"/>
<name>A0A9P9JP69_9HYPO</name>
<keyword evidence="3" id="KW-1185">Reference proteome</keyword>
<dbReference type="Proteomes" id="UP000738349">
    <property type="component" value="Unassembled WGS sequence"/>
</dbReference>
<feature type="transmembrane region" description="Helical" evidence="1">
    <location>
        <begin position="68"/>
        <end position="91"/>
    </location>
</feature>